<dbReference type="OrthoDB" id="2756573at2759"/>
<accession>A0A8E2DIQ5</accession>
<organism evidence="1 2">
    <name type="scientific">Obba rivulosa</name>
    <dbReference type="NCBI Taxonomy" id="1052685"/>
    <lineage>
        <taxon>Eukaryota</taxon>
        <taxon>Fungi</taxon>
        <taxon>Dikarya</taxon>
        <taxon>Basidiomycota</taxon>
        <taxon>Agaricomycotina</taxon>
        <taxon>Agaricomycetes</taxon>
        <taxon>Polyporales</taxon>
        <taxon>Gelatoporiaceae</taxon>
        <taxon>Obba</taxon>
    </lineage>
</organism>
<evidence type="ECO:0000313" key="2">
    <source>
        <dbReference type="Proteomes" id="UP000250043"/>
    </source>
</evidence>
<evidence type="ECO:0000313" key="1">
    <source>
        <dbReference type="EMBL" id="OCH88497.1"/>
    </source>
</evidence>
<sequence length="143" mass="15703">MSLNVLQLAGIFAKDAVVAAMYFRNPLSAVILSHFLLNLRGAAHESLDDSDYFGRRSVICSRYSKSITSQSEMQFATFVANIGADLIHDSDAEDAELEWLSQNNDNRDIIPAKDDADIELGFIQRGNEELAGSVTVANYADDV</sequence>
<dbReference type="AlphaFoldDB" id="A0A8E2DIQ5"/>
<keyword evidence="2" id="KW-1185">Reference proteome</keyword>
<dbReference type="EMBL" id="KV722451">
    <property type="protein sequence ID" value="OCH88497.1"/>
    <property type="molecule type" value="Genomic_DNA"/>
</dbReference>
<gene>
    <name evidence="1" type="ORF">OBBRIDRAFT_836552</name>
</gene>
<reference evidence="1 2" key="1">
    <citation type="submission" date="2016-07" db="EMBL/GenBank/DDBJ databases">
        <title>Draft genome of the white-rot fungus Obba rivulosa 3A-2.</title>
        <authorList>
            <consortium name="DOE Joint Genome Institute"/>
            <person name="Miettinen O."/>
            <person name="Riley R."/>
            <person name="Acob R."/>
            <person name="Barry K."/>
            <person name="Cullen D."/>
            <person name="De Vries R."/>
            <person name="Hainaut M."/>
            <person name="Hatakka A."/>
            <person name="Henrissat B."/>
            <person name="Hilden K."/>
            <person name="Kuo R."/>
            <person name="Labutti K."/>
            <person name="Lipzen A."/>
            <person name="Makela M.R."/>
            <person name="Sandor L."/>
            <person name="Spatafora J.W."/>
            <person name="Grigoriev I.V."/>
            <person name="Hibbett D.S."/>
        </authorList>
    </citation>
    <scope>NUCLEOTIDE SEQUENCE [LARGE SCALE GENOMIC DNA]</scope>
    <source>
        <strain evidence="1 2">3A-2</strain>
    </source>
</reference>
<protein>
    <submittedName>
        <fullName evidence="1">Uncharacterized protein</fullName>
    </submittedName>
</protein>
<name>A0A8E2DIQ5_9APHY</name>
<proteinExistence type="predicted"/>
<dbReference type="Proteomes" id="UP000250043">
    <property type="component" value="Unassembled WGS sequence"/>
</dbReference>